<feature type="region of interest" description="Disordered" evidence="1">
    <location>
        <begin position="76"/>
        <end position="126"/>
    </location>
</feature>
<feature type="compositionally biased region" description="Polar residues" evidence="1">
    <location>
        <begin position="91"/>
        <end position="101"/>
    </location>
</feature>
<gene>
    <name evidence="3" type="ORF">ETH_00035115</name>
</gene>
<accession>U6KR83</accession>
<feature type="signal peptide" evidence="2">
    <location>
        <begin position="1"/>
        <end position="25"/>
    </location>
</feature>
<dbReference type="Proteomes" id="UP000030747">
    <property type="component" value="Unassembled WGS sequence"/>
</dbReference>
<dbReference type="VEuPathDB" id="ToxoDB:ETH2_0922400"/>
<evidence type="ECO:0000256" key="1">
    <source>
        <dbReference type="SAM" id="MobiDB-lite"/>
    </source>
</evidence>
<feature type="compositionally biased region" description="Low complexity" evidence="1">
    <location>
        <begin position="116"/>
        <end position="125"/>
    </location>
</feature>
<reference evidence="3" key="2">
    <citation type="submission" date="2013-10" db="EMBL/GenBank/DDBJ databases">
        <authorList>
            <person name="Aslett M."/>
        </authorList>
    </citation>
    <scope>NUCLEOTIDE SEQUENCE [LARGE SCALE GENOMIC DNA]</scope>
    <source>
        <strain evidence="3">Houghton</strain>
    </source>
</reference>
<dbReference type="GeneID" id="25256064"/>
<protein>
    <submittedName>
        <fullName evidence="3">Uncharacterized protein</fullName>
    </submittedName>
</protein>
<dbReference type="VEuPathDB" id="ToxoDB:ETH_00035115"/>
<evidence type="ECO:0000313" key="3">
    <source>
        <dbReference type="EMBL" id="CDJ40637.1"/>
    </source>
</evidence>
<feature type="region of interest" description="Disordered" evidence="1">
    <location>
        <begin position="645"/>
        <end position="667"/>
    </location>
</feature>
<evidence type="ECO:0000256" key="2">
    <source>
        <dbReference type="SAM" id="SignalP"/>
    </source>
</evidence>
<dbReference type="RefSeq" id="XP_013231387.1">
    <property type="nucleotide sequence ID" value="XM_013375933.1"/>
</dbReference>
<proteinExistence type="predicted"/>
<dbReference type="OrthoDB" id="333131at2759"/>
<dbReference type="AlphaFoldDB" id="U6KR83"/>
<evidence type="ECO:0000313" key="4">
    <source>
        <dbReference type="Proteomes" id="UP000030747"/>
    </source>
</evidence>
<keyword evidence="4" id="KW-1185">Reference proteome</keyword>
<sequence length="814" mass="87431">MAMGLHFRSLLQVLNAIAVLTDASGDDVALQYGGSVAHRKRLEPLAWAAQLPVESCSADDPRDNLWGLSFEASTGSRCSSNNGSNGDGPQLRSQPSTSSLTADDAAAPEGPRSNDSTSTTGSSSSKPGGLFSGALVALKGVSSALAVQWVGRKGTTAAFVPLLPGLSTSLQRRYSNILEDGRKQQALNIWFSLYPPIKEGQQQPPIWRLEDGYDVYIHHNFLEPSFSPKDWWVLPLQRFFNGMRSAVSISHCCFCCCCKLEGSGSDAAAARGAAGTYSDEDLQAPAAKQPAAAAAPAANQTATKWLGCCRCRSGDIIAAQTADASTGFLLSSGPSWVLDFLSPECTGILLGCSCGKHIECSNSSSVSISHNDSCDNGACFGAGDDIAHLLDVFTYGPWRRKAANAAASSAASVLRAAPKIDSAAGCLQLSKRGLAAPPVAVTAAGSKHAYSSQVDASEASLRAALEDHKKAEPDESQKTSSNCSKVSTACGEQRKNLQACTHSRGRSLALLLPTLIDTATAAARALQCSYALQLRESEQLWSYTALQQMQEQQEKEERMGSSFISKWTAAHLVLQQRSCNSALQQRLLQAHIARRLTKYPRDVVASFELQRAAAAAAAAACCCHPPCKVPGVNRDSNALLFLLPPRAGETPNADEQKTDTTQQQQQVRQHQTVITFKGILKEQLRRTLQAYSQQRRQQHDKALKGLPYELQQQLQLCSDGEMDTLMDTLNCDFGAASSSSVTSCWHRASAAVSETMLQPIELHALQQEAHLLRLQRQQKQLEVAMLLPAMYAFAAVAAQGPVDKQLLHRVQQPM</sequence>
<name>U6KR83_EIMTE</name>
<dbReference type="EMBL" id="HG675164">
    <property type="protein sequence ID" value="CDJ40637.1"/>
    <property type="molecule type" value="Genomic_DNA"/>
</dbReference>
<feature type="chain" id="PRO_5004673668" evidence="2">
    <location>
        <begin position="26"/>
        <end position="814"/>
    </location>
</feature>
<reference evidence="3" key="1">
    <citation type="submission" date="2013-10" db="EMBL/GenBank/DDBJ databases">
        <title>Genomic analysis of the causative agents of coccidiosis in chickens.</title>
        <authorList>
            <person name="Reid A.J."/>
            <person name="Blake D."/>
            <person name="Billington K."/>
            <person name="Browne H."/>
            <person name="Dunn M."/>
            <person name="Hung S."/>
            <person name="Kawahara F."/>
            <person name="Miranda-Saavedra D."/>
            <person name="Mourier T."/>
            <person name="Nagra H."/>
            <person name="Otto T.D."/>
            <person name="Rawlings N."/>
            <person name="Sanchez A."/>
            <person name="Sanders M."/>
            <person name="Subramaniam C."/>
            <person name="Tay Y."/>
            <person name="Dear P."/>
            <person name="Doerig C."/>
            <person name="Gruber A."/>
            <person name="Parkinson J."/>
            <person name="Shirley M."/>
            <person name="Wan K.L."/>
            <person name="Berriman M."/>
            <person name="Tomley F."/>
            <person name="Pain A."/>
        </authorList>
    </citation>
    <scope>NUCLEOTIDE SEQUENCE [LARGE SCALE GENOMIC DNA]</scope>
    <source>
        <strain evidence="3">Houghton</strain>
    </source>
</reference>
<dbReference type="OMA" id="RFFNGMR"/>
<organism evidence="3 4">
    <name type="scientific">Eimeria tenella</name>
    <name type="common">Coccidian parasite</name>
    <dbReference type="NCBI Taxonomy" id="5802"/>
    <lineage>
        <taxon>Eukaryota</taxon>
        <taxon>Sar</taxon>
        <taxon>Alveolata</taxon>
        <taxon>Apicomplexa</taxon>
        <taxon>Conoidasida</taxon>
        <taxon>Coccidia</taxon>
        <taxon>Eucoccidiorida</taxon>
        <taxon>Eimeriorina</taxon>
        <taxon>Eimeriidae</taxon>
        <taxon>Eimeria</taxon>
    </lineage>
</organism>
<keyword evidence="2" id="KW-0732">Signal</keyword>